<organism evidence="1">
    <name type="scientific">mine drainage metagenome</name>
    <dbReference type="NCBI Taxonomy" id="410659"/>
    <lineage>
        <taxon>unclassified sequences</taxon>
        <taxon>metagenomes</taxon>
        <taxon>ecological metagenomes</taxon>
    </lineage>
</organism>
<dbReference type="EMBL" id="MLJW01000093">
    <property type="protein sequence ID" value="OIR00604.1"/>
    <property type="molecule type" value="Genomic_DNA"/>
</dbReference>
<gene>
    <name evidence="1" type="ORF">GALL_172940</name>
</gene>
<comment type="caution">
    <text evidence="1">The sequence shown here is derived from an EMBL/GenBank/DDBJ whole genome shotgun (WGS) entry which is preliminary data.</text>
</comment>
<evidence type="ECO:0000313" key="1">
    <source>
        <dbReference type="EMBL" id="OIR00604.1"/>
    </source>
</evidence>
<proteinExistence type="predicted"/>
<sequence length="360" mass="40919">MQQDRFNPLTGQFAEERYKYEVQINQLKDNNLEGVTYSYRSVVFYGKASLHGRFTPATKNVLLKETKMLDLKISDHSVACLMTCYLDYSKSGKLEMLSGTYTSQNQDDKTDCGSGTIYLEKVKTSDFEKEPFLLNKVPKKTQPNPVKKDSAINKKTDQHLIPKKSTVTPPKKNIVHQAPVAKKIDNKNNLPKKSGVQKDSTHPEKIISSYIDTGRKQEKIVSKNISSLNRAMLIPKVLKERANSLVKTLEIDEKQVQIDYYDNGAIDNDTITVYHNNELVIDRGRLSYNPITIQIHLDEANPIHEIITVADNLGDVPPNTALMVITTPGRKRYEIFITSDEKTNAKVILEYKPKKPVKLY</sequence>
<reference evidence="1" key="1">
    <citation type="submission" date="2016-10" db="EMBL/GenBank/DDBJ databases">
        <title>Sequence of Gallionella enrichment culture.</title>
        <authorList>
            <person name="Poehlein A."/>
            <person name="Muehling M."/>
            <person name="Daniel R."/>
        </authorList>
    </citation>
    <scope>NUCLEOTIDE SEQUENCE</scope>
</reference>
<protein>
    <submittedName>
        <fullName evidence="1">Uncharacterized protein</fullName>
    </submittedName>
</protein>
<name>A0A1J5SFZ5_9ZZZZ</name>
<accession>A0A1J5SFZ5</accession>
<dbReference type="AlphaFoldDB" id="A0A1J5SFZ5"/>